<organism evidence="5 6">
    <name type="scientific">Paenibacillus lignilyticus</name>
    <dbReference type="NCBI Taxonomy" id="1172615"/>
    <lineage>
        <taxon>Bacteria</taxon>
        <taxon>Bacillati</taxon>
        <taxon>Bacillota</taxon>
        <taxon>Bacilli</taxon>
        <taxon>Bacillales</taxon>
        <taxon>Paenibacillaceae</taxon>
        <taxon>Paenibacillus</taxon>
    </lineage>
</organism>
<reference evidence="5 6" key="1">
    <citation type="submission" date="2021-04" db="EMBL/GenBank/DDBJ databases">
        <title>Paenibacillus sp. DLE-14 whole genome sequence.</title>
        <authorList>
            <person name="Ham Y.J."/>
        </authorList>
    </citation>
    <scope>NUCLEOTIDE SEQUENCE [LARGE SCALE GENOMIC DNA]</scope>
    <source>
        <strain evidence="5 6">DLE-14</strain>
    </source>
</reference>
<dbReference type="PANTHER" id="PTHR43280:SF2">
    <property type="entry name" value="HTH-TYPE TRANSCRIPTIONAL REGULATOR EXSA"/>
    <property type="match status" value="1"/>
</dbReference>
<dbReference type="PANTHER" id="PTHR43280">
    <property type="entry name" value="ARAC-FAMILY TRANSCRIPTIONAL REGULATOR"/>
    <property type="match status" value="1"/>
</dbReference>
<evidence type="ECO:0000313" key="6">
    <source>
        <dbReference type="Proteomes" id="UP000673394"/>
    </source>
</evidence>
<dbReference type="Pfam" id="PF12833">
    <property type="entry name" value="HTH_18"/>
    <property type="match status" value="1"/>
</dbReference>
<keyword evidence="1" id="KW-0805">Transcription regulation</keyword>
<dbReference type="PROSITE" id="PS01124">
    <property type="entry name" value="HTH_ARAC_FAMILY_2"/>
    <property type="match status" value="1"/>
</dbReference>
<dbReference type="Gene3D" id="1.10.10.60">
    <property type="entry name" value="Homeodomain-like"/>
    <property type="match status" value="2"/>
</dbReference>
<dbReference type="PRINTS" id="PR00032">
    <property type="entry name" value="HTHARAC"/>
</dbReference>
<dbReference type="InterPro" id="IPR003313">
    <property type="entry name" value="AraC-bd"/>
</dbReference>
<protein>
    <submittedName>
        <fullName evidence="5">Helix-turn-helix transcriptional regulator</fullName>
    </submittedName>
</protein>
<evidence type="ECO:0000256" key="1">
    <source>
        <dbReference type="ARBA" id="ARBA00023015"/>
    </source>
</evidence>
<dbReference type="InterPro" id="IPR014710">
    <property type="entry name" value="RmlC-like_jellyroll"/>
</dbReference>
<keyword evidence="2" id="KW-0238">DNA-binding</keyword>
<dbReference type="Gene3D" id="2.60.120.10">
    <property type="entry name" value="Jelly Rolls"/>
    <property type="match status" value="1"/>
</dbReference>
<name>A0ABS5CMP3_9BACL</name>
<keyword evidence="3" id="KW-0804">Transcription</keyword>
<accession>A0ABS5CMP3</accession>
<dbReference type="PROSITE" id="PS00041">
    <property type="entry name" value="HTH_ARAC_FAMILY_1"/>
    <property type="match status" value="1"/>
</dbReference>
<dbReference type="EMBL" id="JAGKSP010000032">
    <property type="protein sequence ID" value="MBP3967131.1"/>
    <property type="molecule type" value="Genomic_DNA"/>
</dbReference>
<dbReference type="InterPro" id="IPR009057">
    <property type="entry name" value="Homeodomain-like_sf"/>
</dbReference>
<dbReference type="SUPFAM" id="SSF51215">
    <property type="entry name" value="Regulatory protein AraC"/>
    <property type="match status" value="1"/>
</dbReference>
<evidence type="ECO:0000313" key="5">
    <source>
        <dbReference type="EMBL" id="MBP3967131.1"/>
    </source>
</evidence>
<dbReference type="SMART" id="SM00342">
    <property type="entry name" value="HTH_ARAC"/>
    <property type="match status" value="1"/>
</dbReference>
<dbReference type="RefSeq" id="WP_210664257.1">
    <property type="nucleotide sequence ID" value="NZ_JAGKSP010000032.1"/>
</dbReference>
<proteinExistence type="predicted"/>
<sequence length="279" mass="31667">MSQSLFVEPFLPFVRGVINFDLKRGETFSYPLHHHPDIAQLLLITEGSGSFLIDGKIYKAGPRTMLVYDTGVWHEELSDASEPFKAISISFNAFQLTDLAPGTFIKPGASPVIELGDRYEEALSLSRIILRLAEDPYVPAGLSIRYYVAILLIELAKLVHNGFIKETSTSTDRTVAAIKQYIHNHYMDAITLDQLSKASFFSPGYTCRVFSQSEGISPIQYLVGYRMEVAKHYLRTEREPVYRIAELVGYQSETHFKNVFKKTIGLPPHKYRKMHRLEG</sequence>
<feature type="domain" description="HTH araC/xylS-type" evidence="4">
    <location>
        <begin position="176"/>
        <end position="274"/>
    </location>
</feature>
<gene>
    <name evidence="5" type="ORF">I8J30_31120</name>
</gene>
<evidence type="ECO:0000256" key="3">
    <source>
        <dbReference type="ARBA" id="ARBA00023163"/>
    </source>
</evidence>
<dbReference type="InterPro" id="IPR018060">
    <property type="entry name" value="HTH_AraC"/>
</dbReference>
<dbReference type="InterPro" id="IPR018062">
    <property type="entry name" value="HTH_AraC-typ_CS"/>
</dbReference>
<comment type="caution">
    <text evidence="5">The sequence shown here is derived from an EMBL/GenBank/DDBJ whole genome shotgun (WGS) entry which is preliminary data.</text>
</comment>
<dbReference type="SUPFAM" id="SSF46689">
    <property type="entry name" value="Homeodomain-like"/>
    <property type="match status" value="2"/>
</dbReference>
<dbReference type="InterPro" id="IPR037923">
    <property type="entry name" value="HTH-like"/>
</dbReference>
<dbReference type="InterPro" id="IPR020449">
    <property type="entry name" value="Tscrpt_reg_AraC-type_HTH"/>
</dbReference>
<dbReference type="Proteomes" id="UP000673394">
    <property type="component" value="Unassembled WGS sequence"/>
</dbReference>
<evidence type="ECO:0000259" key="4">
    <source>
        <dbReference type="PROSITE" id="PS01124"/>
    </source>
</evidence>
<evidence type="ECO:0000256" key="2">
    <source>
        <dbReference type="ARBA" id="ARBA00023125"/>
    </source>
</evidence>
<dbReference type="CDD" id="cd02208">
    <property type="entry name" value="cupin_RmlC-like"/>
    <property type="match status" value="1"/>
</dbReference>
<dbReference type="Pfam" id="PF02311">
    <property type="entry name" value="AraC_binding"/>
    <property type="match status" value="1"/>
</dbReference>
<keyword evidence="6" id="KW-1185">Reference proteome</keyword>